<gene>
    <name evidence="10" type="ORF">DP119_01430</name>
</gene>
<evidence type="ECO:0000256" key="4">
    <source>
        <dbReference type="ARBA" id="ARBA00022823"/>
    </source>
</evidence>
<dbReference type="PROSITE" id="PS50968">
    <property type="entry name" value="BIOTINYL_LIPOYL"/>
    <property type="match status" value="1"/>
</dbReference>
<evidence type="ECO:0000259" key="8">
    <source>
        <dbReference type="PROSITE" id="PS50968"/>
    </source>
</evidence>
<dbReference type="InterPro" id="IPR036625">
    <property type="entry name" value="E3-bd_dom_sf"/>
</dbReference>
<dbReference type="GO" id="GO:0005737">
    <property type="term" value="C:cytoplasm"/>
    <property type="evidence" value="ECO:0007669"/>
    <property type="project" value="TreeGrafter"/>
</dbReference>
<proteinExistence type="inferred from homology"/>
<evidence type="ECO:0000256" key="3">
    <source>
        <dbReference type="ARBA" id="ARBA00022679"/>
    </source>
</evidence>
<keyword evidence="11" id="KW-1185">Reference proteome</keyword>
<comment type="similarity">
    <text evidence="2 6">Belongs to the 2-oxoacid dehydrogenase family.</text>
</comment>
<organism evidence="10 11">
    <name type="scientific">Planococcus maitriensis</name>
    <dbReference type="NCBI Taxonomy" id="221799"/>
    <lineage>
        <taxon>Bacteria</taxon>
        <taxon>Bacillati</taxon>
        <taxon>Bacillota</taxon>
        <taxon>Bacilli</taxon>
        <taxon>Bacillales</taxon>
        <taxon>Caryophanaceae</taxon>
        <taxon>Planococcus</taxon>
    </lineage>
</organism>
<evidence type="ECO:0000313" key="11">
    <source>
        <dbReference type="Proteomes" id="UP000251869"/>
    </source>
</evidence>
<sequence>MYEVKMPRLGTTMKNGLISQWLVEEGQEVKKGEYLFELETEKSTLEIEAQEDGVLRKIIVPEDEEVPVNTVIAILGKADEEIDFSVYSGAEKAETPSEPQVQAAAETERDEKPKAAAGGGGVSPRARRVAKELGVPLDGITGTGKNGIITEDDVKNAAGSKSSGLTVKETVKLNNVQRTMAENITNSWQTIPQFTQMVTVDMSKALEVKKEISGISMNDIIVKTVSNAVKNYPYVNSRFKDNEVTVFEEINVSVAVNSSHGLVVPVVRNTESKSIGEIASEIKELAEKAESKSLGMDDYADGTITVSNLGSLGIESGTPIINAPQSTIVFAGATRKMPVATESGEVEVVPVMGLSICYDHRFIDGVAGAGFTKELQKAFENIKAEDLK</sequence>
<dbReference type="PROSITE" id="PS00189">
    <property type="entry name" value="LIPOYL"/>
    <property type="match status" value="1"/>
</dbReference>
<dbReference type="Pfam" id="PF00364">
    <property type="entry name" value="Biotin_lipoyl"/>
    <property type="match status" value="1"/>
</dbReference>
<feature type="domain" description="Peripheral subunit-binding (PSBD)" evidence="9">
    <location>
        <begin position="121"/>
        <end position="158"/>
    </location>
</feature>
<dbReference type="GO" id="GO:0031405">
    <property type="term" value="F:lipoic acid binding"/>
    <property type="evidence" value="ECO:0007669"/>
    <property type="project" value="TreeGrafter"/>
</dbReference>
<evidence type="ECO:0000256" key="6">
    <source>
        <dbReference type="RuleBase" id="RU003423"/>
    </source>
</evidence>
<dbReference type="PANTHER" id="PTHR43178">
    <property type="entry name" value="DIHYDROLIPOAMIDE ACETYLTRANSFERASE COMPONENT OF PYRUVATE DEHYDROGENASE COMPLEX"/>
    <property type="match status" value="1"/>
</dbReference>
<dbReference type="InterPro" id="IPR050743">
    <property type="entry name" value="2-oxoacid_DH_E2_comp"/>
</dbReference>
<accession>A0A365K988</accession>
<dbReference type="EMBL" id="QLZQ01000001">
    <property type="protein sequence ID" value="RAZ69349.1"/>
    <property type="molecule type" value="Genomic_DNA"/>
</dbReference>
<dbReference type="Pfam" id="PF00198">
    <property type="entry name" value="2-oxoacid_dh"/>
    <property type="match status" value="1"/>
</dbReference>
<evidence type="ECO:0000256" key="5">
    <source>
        <dbReference type="ARBA" id="ARBA00023315"/>
    </source>
</evidence>
<dbReference type="Proteomes" id="UP000251869">
    <property type="component" value="Unassembled WGS sequence"/>
</dbReference>
<dbReference type="Gene3D" id="2.40.50.100">
    <property type="match status" value="1"/>
</dbReference>
<dbReference type="SUPFAM" id="SSF47005">
    <property type="entry name" value="Peripheral subunit-binding domain of 2-oxo acid dehydrogenase complex"/>
    <property type="match status" value="1"/>
</dbReference>
<evidence type="ECO:0000259" key="9">
    <source>
        <dbReference type="PROSITE" id="PS51826"/>
    </source>
</evidence>
<dbReference type="InterPro" id="IPR003016">
    <property type="entry name" value="2-oxoA_DH_lipoyl-BS"/>
</dbReference>
<dbReference type="InterPro" id="IPR001078">
    <property type="entry name" value="2-oxoacid_DH_actylTfrase"/>
</dbReference>
<dbReference type="CDD" id="cd06849">
    <property type="entry name" value="lipoyl_domain"/>
    <property type="match status" value="1"/>
</dbReference>
<dbReference type="Pfam" id="PF02817">
    <property type="entry name" value="E3_binding"/>
    <property type="match status" value="1"/>
</dbReference>
<dbReference type="InterPro" id="IPR000089">
    <property type="entry name" value="Biotin_lipoyl"/>
</dbReference>
<dbReference type="PANTHER" id="PTHR43178:SF5">
    <property type="entry name" value="LIPOAMIDE ACYLTRANSFERASE COMPONENT OF BRANCHED-CHAIN ALPHA-KETO ACID DEHYDROGENASE COMPLEX, MITOCHONDRIAL"/>
    <property type="match status" value="1"/>
</dbReference>
<keyword evidence="3 6" id="KW-0808">Transferase</keyword>
<dbReference type="OrthoDB" id="9805770at2"/>
<reference evidence="10 11" key="1">
    <citation type="submission" date="2018-06" db="EMBL/GenBank/DDBJ databases">
        <title>The draft genome sequences of strains SCU63 and S1.</title>
        <authorList>
            <person name="Gan L."/>
        </authorList>
    </citation>
    <scope>NUCLEOTIDE SEQUENCE [LARGE SCALE GENOMIC DNA]</scope>
    <source>
        <strain evidence="10 11">S1</strain>
    </source>
</reference>
<dbReference type="Gene3D" id="3.30.559.10">
    <property type="entry name" value="Chloramphenicol acetyltransferase-like domain"/>
    <property type="match status" value="1"/>
</dbReference>
<evidence type="ECO:0000256" key="1">
    <source>
        <dbReference type="ARBA" id="ARBA00001938"/>
    </source>
</evidence>
<evidence type="ECO:0000313" key="10">
    <source>
        <dbReference type="EMBL" id="RAZ69349.1"/>
    </source>
</evidence>
<dbReference type="SUPFAM" id="SSF51230">
    <property type="entry name" value="Single hybrid motif"/>
    <property type="match status" value="1"/>
</dbReference>
<name>A0A365K988_9BACL</name>
<dbReference type="GO" id="GO:0016407">
    <property type="term" value="F:acetyltransferase activity"/>
    <property type="evidence" value="ECO:0007669"/>
    <property type="project" value="TreeGrafter"/>
</dbReference>
<feature type="domain" description="Lipoyl-binding" evidence="8">
    <location>
        <begin position="1"/>
        <end position="76"/>
    </location>
</feature>
<comment type="cofactor">
    <cofactor evidence="1 6">
        <name>(R)-lipoate</name>
        <dbReference type="ChEBI" id="CHEBI:83088"/>
    </cofactor>
</comment>
<dbReference type="InterPro" id="IPR004167">
    <property type="entry name" value="PSBD"/>
</dbReference>
<dbReference type="InterPro" id="IPR011053">
    <property type="entry name" value="Single_hybrid_motif"/>
</dbReference>
<evidence type="ECO:0000256" key="2">
    <source>
        <dbReference type="ARBA" id="ARBA00007317"/>
    </source>
</evidence>
<keyword evidence="4 6" id="KW-0450">Lipoyl</keyword>
<dbReference type="SUPFAM" id="SSF52777">
    <property type="entry name" value="CoA-dependent acyltransferases"/>
    <property type="match status" value="1"/>
</dbReference>
<dbReference type="Gene3D" id="4.10.320.10">
    <property type="entry name" value="E3-binding domain"/>
    <property type="match status" value="1"/>
</dbReference>
<comment type="caution">
    <text evidence="10">The sequence shown here is derived from an EMBL/GenBank/DDBJ whole genome shotgun (WGS) entry which is preliminary data.</text>
</comment>
<evidence type="ECO:0000256" key="7">
    <source>
        <dbReference type="SAM" id="MobiDB-lite"/>
    </source>
</evidence>
<dbReference type="AlphaFoldDB" id="A0A365K988"/>
<dbReference type="EC" id="2.3.1.-" evidence="6"/>
<feature type="region of interest" description="Disordered" evidence="7">
    <location>
        <begin position="88"/>
        <end position="125"/>
    </location>
</feature>
<keyword evidence="5 6" id="KW-0012">Acyltransferase</keyword>
<protein>
    <recommendedName>
        <fullName evidence="6">Dihydrolipoamide acetyltransferase component of pyruvate dehydrogenase complex</fullName>
        <ecNumber evidence="6">2.3.1.-</ecNumber>
    </recommendedName>
</protein>
<dbReference type="InterPro" id="IPR023213">
    <property type="entry name" value="CAT-like_dom_sf"/>
</dbReference>
<dbReference type="RefSeq" id="WP_112230189.1">
    <property type="nucleotide sequence ID" value="NZ_QLZQ01000001.1"/>
</dbReference>
<dbReference type="PROSITE" id="PS51826">
    <property type="entry name" value="PSBD"/>
    <property type="match status" value="1"/>
</dbReference>